<evidence type="ECO:0000256" key="1">
    <source>
        <dbReference type="ARBA" id="ARBA00022490"/>
    </source>
</evidence>
<feature type="active site" description="Proton donor" evidence="9 10">
    <location>
        <position position="57"/>
    </location>
</feature>
<evidence type="ECO:0000256" key="5">
    <source>
        <dbReference type="ARBA" id="ARBA00023145"/>
    </source>
</evidence>
<name>A0A239BLE1_9BACT</name>
<keyword evidence="7 9" id="KW-0704">Schiff base</keyword>
<dbReference type="Gene3D" id="2.40.40.20">
    <property type="match status" value="1"/>
</dbReference>
<keyword evidence="3 9" id="KW-0210">Decarboxylase</keyword>
<protein>
    <recommendedName>
        <fullName evidence="9">Aspartate 1-decarboxylase</fullName>
        <ecNumber evidence="9">4.1.1.11</ecNumber>
    </recommendedName>
    <alternativeName>
        <fullName evidence="9">Aspartate alpha-decarboxylase</fullName>
    </alternativeName>
    <component>
        <recommendedName>
            <fullName evidence="9">Aspartate 1-decarboxylase beta chain</fullName>
        </recommendedName>
    </component>
    <component>
        <recommendedName>
            <fullName evidence="9">Aspartate 1-decarboxylase alpha chain</fullName>
        </recommendedName>
    </component>
</protein>
<comment type="subcellular location">
    <subcellularLocation>
        <location evidence="9">Cytoplasm</location>
    </subcellularLocation>
</comment>
<comment type="caution">
    <text evidence="9">Lacks conserved residue(s) required for the propagation of feature annotation.</text>
</comment>
<feature type="chain" id="PRO_5013995854" description="Aspartate 1-decarboxylase beta chain" evidence="9 12">
    <location>
        <begin position="1"/>
        <end position="23"/>
    </location>
</feature>
<reference evidence="13 14" key="1">
    <citation type="submission" date="2017-06" db="EMBL/GenBank/DDBJ databases">
        <authorList>
            <person name="Kim H.J."/>
            <person name="Triplett B.A."/>
        </authorList>
    </citation>
    <scope>NUCLEOTIDE SEQUENCE [LARGE SCALE GENOMIC DNA]</scope>
    <source>
        <strain evidence="13 14">DSM 13116</strain>
    </source>
</reference>
<comment type="cofactor">
    <cofactor evidence="9 10">
        <name>pyruvate</name>
        <dbReference type="ChEBI" id="CHEBI:15361"/>
    </cofactor>
    <text evidence="9 10">Binds 1 pyruvoyl group covalently per subunit.</text>
</comment>
<comment type="subunit">
    <text evidence="9">Heterooctamer of four alpha and four beta subunits.</text>
</comment>
<dbReference type="AlphaFoldDB" id="A0A239BLE1"/>
<accession>A0A239BLE1</accession>
<dbReference type="Proteomes" id="UP000198324">
    <property type="component" value="Unassembled WGS sequence"/>
</dbReference>
<keyword evidence="14" id="KW-1185">Reference proteome</keyword>
<keyword evidence="8 9" id="KW-0670">Pyruvate</keyword>
<comment type="pathway">
    <text evidence="9">Cofactor biosynthesis; (R)-pantothenate biosynthesis; beta-alanine from L-aspartate: step 1/1.</text>
</comment>
<feature type="active site" description="Schiff-base intermediate with substrate; via pyruvic acid" evidence="9 10">
    <location>
        <position position="24"/>
    </location>
</feature>
<dbReference type="CDD" id="cd06919">
    <property type="entry name" value="Asp_decarbox"/>
    <property type="match status" value="1"/>
</dbReference>
<dbReference type="InterPro" id="IPR009010">
    <property type="entry name" value="Asp_de-COase-like_dom_sf"/>
</dbReference>
<evidence type="ECO:0000256" key="2">
    <source>
        <dbReference type="ARBA" id="ARBA00022655"/>
    </source>
</evidence>
<feature type="chain" id="PRO_5013995850" description="Aspartate 1-decarboxylase alpha chain" evidence="9 12">
    <location>
        <begin position="24"/>
        <end position="138"/>
    </location>
</feature>
<gene>
    <name evidence="9" type="primary">panD</name>
    <name evidence="13" type="ORF">SAMN04488503_2653</name>
</gene>
<dbReference type="NCBIfam" id="TIGR00223">
    <property type="entry name" value="panD"/>
    <property type="match status" value="1"/>
</dbReference>
<evidence type="ECO:0000256" key="12">
    <source>
        <dbReference type="PIRSR" id="PIRSR006246-5"/>
    </source>
</evidence>
<organism evidence="13 14">
    <name type="scientific">Humidesulfovibrio mexicanus</name>
    <dbReference type="NCBI Taxonomy" id="147047"/>
    <lineage>
        <taxon>Bacteria</taxon>
        <taxon>Pseudomonadati</taxon>
        <taxon>Thermodesulfobacteriota</taxon>
        <taxon>Desulfovibrionia</taxon>
        <taxon>Desulfovibrionales</taxon>
        <taxon>Desulfovibrionaceae</taxon>
        <taxon>Humidesulfovibrio</taxon>
    </lineage>
</organism>
<evidence type="ECO:0000256" key="8">
    <source>
        <dbReference type="ARBA" id="ARBA00023317"/>
    </source>
</evidence>
<dbReference type="PANTHER" id="PTHR21012">
    <property type="entry name" value="ASPARTATE 1-DECARBOXYLASE"/>
    <property type="match status" value="1"/>
</dbReference>
<evidence type="ECO:0000313" key="14">
    <source>
        <dbReference type="Proteomes" id="UP000198324"/>
    </source>
</evidence>
<dbReference type="HAMAP" id="MF_00446">
    <property type="entry name" value="PanD"/>
    <property type="match status" value="1"/>
</dbReference>
<evidence type="ECO:0000256" key="11">
    <source>
        <dbReference type="PIRSR" id="PIRSR006246-3"/>
    </source>
</evidence>
<sequence length="138" mass="15189">MIKMIRAKLHGIRVTDSNLNYRGSITLDPVLCRKAGIYPLEYVYIWNKTNGERTSTYVIYGEPGSGCCVLNGASARRCQIGDEVIIGASLYVNTPDDICAVKPTVLIFGDGNKVIDVLKYDAHKDDAGDFHFSMVPAE</sequence>
<dbReference type="PIRSF" id="PIRSF006246">
    <property type="entry name" value="Asp_decarbox"/>
    <property type="match status" value="1"/>
</dbReference>
<dbReference type="InterPro" id="IPR003190">
    <property type="entry name" value="Asp_decarbox"/>
</dbReference>
<keyword evidence="1 9" id="KW-0963">Cytoplasm</keyword>
<dbReference type="Pfam" id="PF02261">
    <property type="entry name" value="Asp_decarbox"/>
    <property type="match status" value="1"/>
</dbReference>
<comment type="function">
    <text evidence="9">Catalyzes the pyruvoyl-dependent decarboxylation of aspartate to produce beta-alanine.</text>
</comment>
<keyword evidence="6 9" id="KW-0456">Lyase</keyword>
<evidence type="ECO:0000256" key="3">
    <source>
        <dbReference type="ARBA" id="ARBA00022793"/>
    </source>
</evidence>
<comment type="catalytic activity">
    <reaction evidence="9">
        <text>L-aspartate + H(+) = beta-alanine + CO2</text>
        <dbReference type="Rhea" id="RHEA:19497"/>
        <dbReference type="ChEBI" id="CHEBI:15378"/>
        <dbReference type="ChEBI" id="CHEBI:16526"/>
        <dbReference type="ChEBI" id="CHEBI:29991"/>
        <dbReference type="ChEBI" id="CHEBI:57966"/>
        <dbReference type="EC" id="4.1.1.11"/>
    </reaction>
</comment>
<comment type="PTM">
    <text evidence="9 11">Is synthesized initially as an inactive proenzyme, which is activated by self-cleavage at a specific serine bond to produce a beta-subunit with a hydroxyl group at its C-terminus and an alpha-subunit with a pyruvoyl group at its N-terminus.</text>
</comment>
<evidence type="ECO:0000256" key="10">
    <source>
        <dbReference type="PIRSR" id="PIRSR006246-1"/>
    </source>
</evidence>
<dbReference type="GO" id="GO:0015940">
    <property type="term" value="P:pantothenate biosynthetic process"/>
    <property type="evidence" value="ECO:0007669"/>
    <property type="project" value="UniProtKB-UniRule"/>
</dbReference>
<dbReference type="PANTHER" id="PTHR21012:SF0">
    <property type="entry name" value="ASPARTATE 1-DECARBOXYLASE"/>
    <property type="match status" value="1"/>
</dbReference>
<evidence type="ECO:0000256" key="4">
    <source>
        <dbReference type="ARBA" id="ARBA00022813"/>
    </source>
</evidence>
<evidence type="ECO:0000256" key="9">
    <source>
        <dbReference type="HAMAP-Rule" id="MF_00446"/>
    </source>
</evidence>
<proteinExistence type="inferred from homology"/>
<evidence type="ECO:0000256" key="6">
    <source>
        <dbReference type="ARBA" id="ARBA00023239"/>
    </source>
</evidence>
<keyword evidence="5 9" id="KW-0865">Zymogen</keyword>
<dbReference type="EMBL" id="FZOC01000005">
    <property type="protein sequence ID" value="SNS08452.1"/>
    <property type="molecule type" value="Genomic_DNA"/>
</dbReference>
<dbReference type="UniPathway" id="UPA00028">
    <property type="reaction ID" value="UER00002"/>
</dbReference>
<dbReference type="RefSeq" id="WP_089274854.1">
    <property type="nucleotide sequence ID" value="NZ_FZOC01000005.1"/>
</dbReference>
<feature type="binding site" evidence="9">
    <location>
        <position position="56"/>
    </location>
    <ligand>
        <name>substrate</name>
    </ligand>
</feature>
<keyword evidence="2 9" id="KW-0566">Pantothenate biosynthesis</keyword>
<comment type="similarity">
    <text evidence="9">Belongs to the PanD family.</text>
</comment>
<evidence type="ECO:0000256" key="7">
    <source>
        <dbReference type="ARBA" id="ARBA00023270"/>
    </source>
</evidence>
<keyword evidence="4 9" id="KW-0068">Autocatalytic cleavage</keyword>
<dbReference type="GO" id="GO:0005829">
    <property type="term" value="C:cytosol"/>
    <property type="evidence" value="ECO:0007669"/>
    <property type="project" value="TreeGrafter"/>
</dbReference>
<evidence type="ECO:0000313" key="13">
    <source>
        <dbReference type="EMBL" id="SNS08452.1"/>
    </source>
</evidence>
<dbReference type="EC" id="4.1.1.11" evidence="9"/>
<feature type="modified residue" description="Pyruvic acid (Ser)" evidence="9 11">
    <location>
        <position position="24"/>
    </location>
</feature>
<dbReference type="GO" id="GO:0004068">
    <property type="term" value="F:aspartate 1-decarboxylase activity"/>
    <property type="evidence" value="ECO:0007669"/>
    <property type="project" value="UniProtKB-UniRule"/>
</dbReference>
<dbReference type="GO" id="GO:0006523">
    <property type="term" value="P:alanine biosynthetic process"/>
    <property type="evidence" value="ECO:0007669"/>
    <property type="project" value="InterPro"/>
</dbReference>
<dbReference type="SUPFAM" id="SSF50692">
    <property type="entry name" value="ADC-like"/>
    <property type="match status" value="1"/>
</dbReference>
<dbReference type="OrthoDB" id="9803983at2"/>